<dbReference type="AlphaFoldDB" id="A0A1H4DXT8"/>
<sequence length="228" mass="26896">MKNLIFFLLLLNLSFVAQSQEKDTLVIQIKDDVIKEFLYINDIDIFGNKIDQSHSTHLKFLFTNQNLKDKLSQKRKQDSIRYSKRIKGKPFVSVVGYSSGPPQFGIELNYYQKDSVSLKSYNKTRNYYLNFAERVKQSGATKKEVSNFRRDMLKTLYPPLIQLFADESFLKNKTLFEFDGSSGNYESFRKELITHQVYFIQMPYDASDIYGFKYHFIQVRERYITPGL</sequence>
<name>A0A1H4DXT8_9FLAO</name>
<protein>
    <submittedName>
        <fullName evidence="2">Uncharacterized protein</fullName>
    </submittedName>
</protein>
<accession>A0A1H4DXT8</accession>
<dbReference type="STRING" id="908615.SAMN05421540_1176"/>
<evidence type="ECO:0000313" key="2">
    <source>
        <dbReference type="EMBL" id="SEA77170.1"/>
    </source>
</evidence>
<dbReference type="Proteomes" id="UP000198820">
    <property type="component" value="Unassembled WGS sequence"/>
</dbReference>
<evidence type="ECO:0000313" key="3">
    <source>
        <dbReference type="Proteomes" id="UP000198820"/>
    </source>
</evidence>
<keyword evidence="1" id="KW-0732">Signal</keyword>
<reference evidence="2 3" key="1">
    <citation type="submission" date="2016-10" db="EMBL/GenBank/DDBJ databases">
        <authorList>
            <person name="de Groot N.N."/>
        </authorList>
    </citation>
    <scope>NUCLEOTIDE SEQUENCE [LARGE SCALE GENOMIC DNA]</scope>
    <source>
        <strain evidence="2 3">DSM 23581</strain>
    </source>
</reference>
<evidence type="ECO:0000256" key="1">
    <source>
        <dbReference type="SAM" id="SignalP"/>
    </source>
</evidence>
<proteinExistence type="predicted"/>
<dbReference type="EMBL" id="FNQF01000017">
    <property type="protein sequence ID" value="SEA77170.1"/>
    <property type="molecule type" value="Genomic_DNA"/>
</dbReference>
<feature type="chain" id="PRO_5011479323" evidence="1">
    <location>
        <begin position="20"/>
        <end position="228"/>
    </location>
</feature>
<organism evidence="2 3">
    <name type="scientific">Psychroflexus halocasei</name>
    <dbReference type="NCBI Taxonomy" id="908615"/>
    <lineage>
        <taxon>Bacteria</taxon>
        <taxon>Pseudomonadati</taxon>
        <taxon>Bacteroidota</taxon>
        <taxon>Flavobacteriia</taxon>
        <taxon>Flavobacteriales</taxon>
        <taxon>Flavobacteriaceae</taxon>
        <taxon>Psychroflexus</taxon>
    </lineage>
</organism>
<feature type="signal peptide" evidence="1">
    <location>
        <begin position="1"/>
        <end position="19"/>
    </location>
</feature>
<dbReference type="RefSeq" id="WP_093245966.1">
    <property type="nucleotide sequence ID" value="NZ_FNQF01000017.1"/>
</dbReference>
<gene>
    <name evidence="2" type="ORF">SAMN05421540_1176</name>
</gene>
<keyword evidence="3" id="KW-1185">Reference proteome</keyword>